<organism evidence="2 3">
    <name type="scientific">Shewanella zhuhaiensis</name>
    <dbReference type="NCBI Taxonomy" id="2919576"/>
    <lineage>
        <taxon>Bacteria</taxon>
        <taxon>Pseudomonadati</taxon>
        <taxon>Pseudomonadota</taxon>
        <taxon>Gammaproteobacteria</taxon>
        <taxon>Alteromonadales</taxon>
        <taxon>Shewanellaceae</taxon>
        <taxon>Shewanella</taxon>
    </lineage>
</organism>
<protein>
    <submittedName>
        <fullName evidence="2">TIGR03899 family protein</fullName>
    </submittedName>
</protein>
<dbReference type="RefSeq" id="WP_240591033.1">
    <property type="nucleotide sequence ID" value="NZ_JAKUDL010000003.1"/>
</dbReference>
<name>A0AAJ1EY44_9GAMM</name>
<dbReference type="AlphaFoldDB" id="A0AAJ1EY44"/>
<comment type="caution">
    <text evidence="2">The sequence shown here is derived from an EMBL/GenBank/DDBJ whole genome shotgun (WGS) entry which is preliminary data.</text>
</comment>
<dbReference type="Proteomes" id="UP001297581">
    <property type="component" value="Unassembled WGS sequence"/>
</dbReference>
<evidence type="ECO:0000313" key="3">
    <source>
        <dbReference type="Proteomes" id="UP001297581"/>
    </source>
</evidence>
<gene>
    <name evidence="2" type="ORF">MJ923_10470</name>
</gene>
<accession>A0AAJ1EY44</accession>
<proteinExistence type="predicted"/>
<evidence type="ECO:0000313" key="2">
    <source>
        <dbReference type="EMBL" id="MCH4294724.1"/>
    </source>
</evidence>
<dbReference type="EMBL" id="JAKUDL010000003">
    <property type="protein sequence ID" value="MCH4294724.1"/>
    <property type="molecule type" value="Genomic_DNA"/>
</dbReference>
<feature type="region of interest" description="Disordered" evidence="1">
    <location>
        <begin position="1"/>
        <end position="21"/>
    </location>
</feature>
<keyword evidence="3" id="KW-1185">Reference proteome</keyword>
<dbReference type="NCBIfam" id="TIGR03899">
    <property type="entry name" value="TIGR03899 family protein"/>
    <property type="match status" value="1"/>
</dbReference>
<dbReference type="InterPro" id="IPR021254">
    <property type="entry name" value="DUF2806"/>
</dbReference>
<evidence type="ECO:0000256" key="1">
    <source>
        <dbReference type="SAM" id="MobiDB-lite"/>
    </source>
</evidence>
<dbReference type="Pfam" id="PF10987">
    <property type="entry name" value="DUF2806"/>
    <property type="match status" value="1"/>
</dbReference>
<reference evidence="2 3" key="1">
    <citation type="submission" date="2022-02" db="EMBL/GenBank/DDBJ databases">
        <title>The genome sequence of Shewanella sp. 3B26.</title>
        <authorList>
            <person name="Du J."/>
        </authorList>
    </citation>
    <scope>NUCLEOTIDE SEQUENCE [LARGE SCALE GENOMIC DNA]</scope>
    <source>
        <strain evidence="2 3">3B26</strain>
    </source>
</reference>
<sequence length="280" mass="30990">MTDSDKAPVTASASKPESDVSARRKALLLGRMLGLASEDDYRPSNVSVAERAAHRARKQAAVCQANVEAIYTLALKYTPSDVVGSDPDPDWLYQFFQMAEQIHNRRMQELWGRILARELTEPGNISLRTLETLRRLTWREAQTLEKALAVAVQIGHDGRLKVLSGYRVVGGLGQYFRKSPATPIPLSQFGLPFSSLVTLMDAGILHASEFETGELEPKRSFTLQLSKTELSITPKHAHLILTYYRFSPVGDELAQLVRPHGDNNFAGALKGLLAKDFSVS</sequence>